<reference evidence="3" key="1">
    <citation type="journal article" date="2011" name="MBio">
        <title>Novel metabolic attributes of the genus Cyanothece, comprising a group of unicellular nitrogen-fixing Cyanobacteria.</title>
        <authorList>
            <person name="Bandyopadhyay A."/>
            <person name="Elvitigala T."/>
            <person name="Welsh E."/>
            <person name="Stockel J."/>
            <person name="Liberton M."/>
            <person name="Min H."/>
            <person name="Sherman L.A."/>
            <person name="Pakrasi H.B."/>
        </authorList>
    </citation>
    <scope>NUCLEOTIDE SEQUENCE [LARGE SCALE GENOMIC DNA]</scope>
    <source>
        <strain evidence="3">PCC 7822</strain>
        <plasmid evidence="3">Cy782203</plasmid>
    </source>
</reference>
<dbReference type="SUPFAM" id="SSF69103">
    <property type="entry name" value="Arp2/3 complex 16 kDa subunit ARPC5"/>
    <property type="match status" value="1"/>
</dbReference>
<name>E0UN81_GLOV7</name>
<protein>
    <recommendedName>
        <fullName evidence="1">TFIIS N-terminal domain-containing protein</fullName>
    </recommendedName>
</protein>
<evidence type="ECO:0000313" key="3">
    <source>
        <dbReference type="Proteomes" id="UP000008206"/>
    </source>
</evidence>
<dbReference type="GO" id="GO:0034314">
    <property type="term" value="P:Arp2/3 complex-mediated actin nucleation"/>
    <property type="evidence" value="ECO:0007669"/>
    <property type="project" value="InterPro"/>
</dbReference>
<keyword evidence="2" id="KW-0614">Plasmid</keyword>
<dbReference type="Proteomes" id="UP000008206">
    <property type="component" value="Plasmid Cy782203"/>
</dbReference>
<gene>
    <name evidence="2" type="ordered locus">Cyan7822_6735</name>
</gene>
<dbReference type="KEGG" id="cyj:Cyan7822_6735"/>
<accession>E0UN81</accession>
<dbReference type="AlphaFoldDB" id="E0UN81"/>
<proteinExistence type="predicted"/>
<keyword evidence="3" id="KW-1185">Reference proteome</keyword>
<geneLocation type="plasmid" evidence="2 3">
    <name>Cy782203</name>
</geneLocation>
<dbReference type="GO" id="GO:0005885">
    <property type="term" value="C:Arp2/3 protein complex"/>
    <property type="evidence" value="ECO:0007669"/>
    <property type="project" value="InterPro"/>
</dbReference>
<dbReference type="InterPro" id="IPR017923">
    <property type="entry name" value="TFIIS_N"/>
</dbReference>
<evidence type="ECO:0000259" key="1">
    <source>
        <dbReference type="PROSITE" id="PS51319"/>
    </source>
</evidence>
<sequence>MLSESDNNSDEQILEAILLLLENLPIERASQKLKQTHLGTIINVILKKRQSPLKS</sequence>
<dbReference type="GO" id="GO:0030833">
    <property type="term" value="P:regulation of actin filament polymerization"/>
    <property type="evidence" value="ECO:0007669"/>
    <property type="project" value="InterPro"/>
</dbReference>
<feature type="domain" description="TFIIS N-terminal" evidence="1">
    <location>
        <begin position="1"/>
        <end position="55"/>
    </location>
</feature>
<dbReference type="InterPro" id="IPR036743">
    <property type="entry name" value="ARPC5_sf"/>
</dbReference>
<dbReference type="EMBL" id="CP002201">
    <property type="protein sequence ID" value="ADN18411.1"/>
    <property type="molecule type" value="Genomic_DNA"/>
</dbReference>
<evidence type="ECO:0000313" key="2">
    <source>
        <dbReference type="EMBL" id="ADN18411.1"/>
    </source>
</evidence>
<dbReference type="HOGENOM" id="CLU_3024552_0_0_3"/>
<organism evidence="2 3">
    <name type="scientific">Gloeothece verrucosa (strain PCC 7822)</name>
    <name type="common">Cyanothece sp. (strain PCC 7822)</name>
    <dbReference type="NCBI Taxonomy" id="497965"/>
    <lineage>
        <taxon>Bacteria</taxon>
        <taxon>Bacillati</taxon>
        <taxon>Cyanobacteriota</taxon>
        <taxon>Cyanophyceae</taxon>
        <taxon>Oscillatoriophycideae</taxon>
        <taxon>Chroococcales</taxon>
        <taxon>Aphanothecaceae</taxon>
        <taxon>Gloeothece</taxon>
        <taxon>Gloeothece verrucosa</taxon>
    </lineage>
</organism>
<dbReference type="PROSITE" id="PS51319">
    <property type="entry name" value="TFIIS_N"/>
    <property type="match status" value="1"/>
</dbReference>
<dbReference type="RefSeq" id="WP_013325537.1">
    <property type="nucleotide sequence ID" value="NC_014502.1"/>
</dbReference>